<sequence>MQLNGATPEFLPTLSLQMALFADTIFIVSGVGGDGNHCYSRRQAVLYSTTLIDGRESVAVSCQGPPPPPPPPPPPSPSSSQPSRHAG</sequence>
<reference evidence="1" key="1">
    <citation type="submission" date="2020-04" db="EMBL/GenBank/DDBJ databases">
        <title>A chromosome-scale assembly and high-density genetic map of the yellow drum (Nibea albiflora) genome.</title>
        <authorList>
            <person name="Xu D."/>
            <person name="Zhang W."/>
            <person name="Chen R."/>
            <person name="Tan P."/>
            <person name="Wang L."/>
            <person name="Song H."/>
            <person name="Tian L."/>
            <person name="Zhu Q."/>
            <person name="Wang B."/>
        </authorList>
    </citation>
    <scope>NUCLEOTIDE SEQUENCE</scope>
    <source>
        <strain evidence="1">ZJHYS-2018</strain>
    </source>
</reference>
<accession>A0ACB7EZH9</accession>
<evidence type="ECO:0000313" key="1">
    <source>
        <dbReference type="EMBL" id="KAG8007158.1"/>
    </source>
</evidence>
<proteinExistence type="predicted"/>
<dbReference type="Proteomes" id="UP000805704">
    <property type="component" value="Chromosome 20"/>
</dbReference>
<dbReference type="EMBL" id="CM024808">
    <property type="protein sequence ID" value="KAG8007158.1"/>
    <property type="molecule type" value="Genomic_DNA"/>
</dbReference>
<gene>
    <name evidence="1" type="ORF">GBF38_023325</name>
</gene>
<name>A0ACB7EZH9_NIBAL</name>
<organism evidence="1 2">
    <name type="scientific">Nibea albiflora</name>
    <name type="common">Yellow drum</name>
    <name type="synonym">Corvina albiflora</name>
    <dbReference type="NCBI Taxonomy" id="240163"/>
    <lineage>
        <taxon>Eukaryota</taxon>
        <taxon>Metazoa</taxon>
        <taxon>Chordata</taxon>
        <taxon>Craniata</taxon>
        <taxon>Vertebrata</taxon>
        <taxon>Euteleostomi</taxon>
        <taxon>Actinopterygii</taxon>
        <taxon>Neopterygii</taxon>
        <taxon>Teleostei</taxon>
        <taxon>Neoteleostei</taxon>
        <taxon>Acanthomorphata</taxon>
        <taxon>Eupercaria</taxon>
        <taxon>Sciaenidae</taxon>
        <taxon>Nibea</taxon>
    </lineage>
</organism>
<keyword evidence="2" id="KW-1185">Reference proteome</keyword>
<comment type="caution">
    <text evidence="1">The sequence shown here is derived from an EMBL/GenBank/DDBJ whole genome shotgun (WGS) entry which is preliminary data.</text>
</comment>
<protein>
    <submittedName>
        <fullName evidence="1">Uncharacterized protein</fullName>
    </submittedName>
</protein>
<feature type="non-terminal residue" evidence="1">
    <location>
        <position position="87"/>
    </location>
</feature>
<evidence type="ECO:0000313" key="2">
    <source>
        <dbReference type="Proteomes" id="UP000805704"/>
    </source>
</evidence>